<evidence type="ECO:0000256" key="1">
    <source>
        <dbReference type="SAM" id="MobiDB-lite"/>
    </source>
</evidence>
<name>A0A5B7HQP7_PORTR</name>
<reference evidence="2 3" key="1">
    <citation type="submission" date="2019-05" db="EMBL/GenBank/DDBJ databases">
        <title>Another draft genome of Portunus trituberculatus and its Hox gene families provides insights of decapod evolution.</title>
        <authorList>
            <person name="Jeong J.-H."/>
            <person name="Song I."/>
            <person name="Kim S."/>
            <person name="Choi T."/>
            <person name="Kim D."/>
            <person name="Ryu S."/>
            <person name="Kim W."/>
        </authorList>
    </citation>
    <scope>NUCLEOTIDE SEQUENCE [LARGE SCALE GENOMIC DNA]</scope>
    <source>
        <tissue evidence="2">Muscle</tissue>
    </source>
</reference>
<evidence type="ECO:0000313" key="2">
    <source>
        <dbReference type="EMBL" id="MPC75301.1"/>
    </source>
</evidence>
<gene>
    <name evidence="2" type="ORF">E2C01_069687</name>
</gene>
<feature type="region of interest" description="Disordered" evidence="1">
    <location>
        <begin position="1"/>
        <end position="69"/>
    </location>
</feature>
<accession>A0A5B7HQP7</accession>
<dbReference type="AlphaFoldDB" id="A0A5B7HQP7"/>
<organism evidence="2 3">
    <name type="scientific">Portunus trituberculatus</name>
    <name type="common">Swimming crab</name>
    <name type="synonym">Neptunus trituberculatus</name>
    <dbReference type="NCBI Taxonomy" id="210409"/>
    <lineage>
        <taxon>Eukaryota</taxon>
        <taxon>Metazoa</taxon>
        <taxon>Ecdysozoa</taxon>
        <taxon>Arthropoda</taxon>
        <taxon>Crustacea</taxon>
        <taxon>Multicrustacea</taxon>
        <taxon>Malacostraca</taxon>
        <taxon>Eumalacostraca</taxon>
        <taxon>Eucarida</taxon>
        <taxon>Decapoda</taxon>
        <taxon>Pleocyemata</taxon>
        <taxon>Brachyura</taxon>
        <taxon>Eubrachyura</taxon>
        <taxon>Portunoidea</taxon>
        <taxon>Portunidae</taxon>
        <taxon>Portuninae</taxon>
        <taxon>Portunus</taxon>
    </lineage>
</organism>
<comment type="caution">
    <text evidence="2">The sequence shown here is derived from an EMBL/GenBank/DDBJ whole genome shotgun (WGS) entry which is preliminary data.</text>
</comment>
<feature type="compositionally biased region" description="Basic and acidic residues" evidence="1">
    <location>
        <begin position="1"/>
        <end position="12"/>
    </location>
</feature>
<dbReference type="EMBL" id="VSRR010040800">
    <property type="protein sequence ID" value="MPC75301.1"/>
    <property type="molecule type" value="Genomic_DNA"/>
</dbReference>
<keyword evidence="3" id="KW-1185">Reference proteome</keyword>
<proteinExistence type="predicted"/>
<sequence>MRQPGGEKERQRERKGRKVAAAGGRRQAEADCSSLFPRPSPPQPDTNSPAFVTEGTAEGRGPLLHPRLF</sequence>
<evidence type="ECO:0000313" key="3">
    <source>
        <dbReference type="Proteomes" id="UP000324222"/>
    </source>
</evidence>
<dbReference type="Proteomes" id="UP000324222">
    <property type="component" value="Unassembled WGS sequence"/>
</dbReference>
<protein>
    <submittedName>
        <fullName evidence="2">Uncharacterized protein</fullName>
    </submittedName>
</protein>